<reference evidence="1" key="1">
    <citation type="submission" date="2018-06" db="EMBL/GenBank/DDBJ databases">
        <authorList>
            <person name="Zhirakovskaya E."/>
        </authorList>
    </citation>
    <scope>NUCLEOTIDE SEQUENCE</scope>
</reference>
<sequence length="293" mass="32454">MSLAAESKLNCFGPFQQLTPRYDADLQCLWYDMHASPRPCFTPTLLAEIADFQEQVGLAVRRKELAVSYLVLSSDVPGVFNLGGDLNLFRQHIENHDRQGLLAYAKPCIDVLYLNSAHLHLPLTTISLIQGSALGGGFEAALSSSVLVAERGTELGLPEILFNLFPGMGAYSLLSRKLDFRRAEELITAGRLFSAEELHELGVIDVLAEPGEGVQAVHNYIRRHRRASNGLQAIRRVREYLNPLTYDELMDVAEIWVDAALNLTSRDLRMMSKLVGAQNRLKPAKDSPALALV</sequence>
<dbReference type="EMBL" id="UOFT01000064">
    <property type="protein sequence ID" value="VAW98038.1"/>
    <property type="molecule type" value="Genomic_DNA"/>
</dbReference>
<name>A0A3B0ZWY7_9ZZZZ</name>
<organism evidence="1">
    <name type="scientific">hydrothermal vent metagenome</name>
    <dbReference type="NCBI Taxonomy" id="652676"/>
    <lineage>
        <taxon>unclassified sequences</taxon>
        <taxon>metagenomes</taxon>
        <taxon>ecological metagenomes</taxon>
    </lineage>
</organism>
<proteinExistence type="predicted"/>
<dbReference type="GO" id="GO:0003824">
    <property type="term" value="F:catalytic activity"/>
    <property type="evidence" value="ECO:0007669"/>
    <property type="project" value="UniProtKB-ARBA"/>
</dbReference>
<dbReference type="NCBIfam" id="NF006452">
    <property type="entry name" value="PRK08788.1"/>
    <property type="match status" value="1"/>
</dbReference>
<dbReference type="SUPFAM" id="SSF52096">
    <property type="entry name" value="ClpP/crotonase"/>
    <property type="match status" value="1"/>
</dbReference>
<evidence type="ECO:0000313" key="1">
    <source>
        <dbReference type="EMBL" id="VAW98038.1"/>
    </source>
</evidence>
<dbReference type="InterPro" id="IPR001753">
    <property type="entry name" value="Enoyl-CoA_hydra/iso"/>
</dbReference>
<dbReference type="PANTHER" id="PTHR11941">
    <property type="entry name" value="ENOYL-COA HYDRATASE-RELATED"/>
    <property type="match status" value="1"/>
</dbReference>
<dbReference type="Gene3D" id="6.20.390.30">
    <property type="match status" value="1"/>
</dbReference>
<protein>
    <submittedName>
        <fullName evidence="1">Enoyl-CoA hydratase</fullName>
    </submittedName>
</protein>
<dbReference type="PANTHER" id="PTHR11941:SF54">
    <property type="entry name" value="ENOYL-COA HYDRATASE, MITOCHONDRIAL"/>
    <property type="match status" value="1"/>
</dbReference>
<dbReference type="InterPro" id="IPR029045">
    <property type="entry name" value="ClpP/crotonase-like_dom_sf"/>
</dbReference>
<dbReference type="GO" id="GO:0006635">
    <property type="term" value="P:fatty acid beta-oxidation"/>
    <property type="evidence" value="ECO:0007669"/>
    <property type="project" value="TreeGrafter"/>
</dbReference>
<dbReference type="Pfam" id="PF00378">
    <property type="entry name" value="ECH_1"/>
    <property type="match status" value="1"/>
</dbReference>
<dbReference type="AlphaFoldDB" id="A0A3B0ZWY7"/>
<dbReference type="Gene3D" id="3.90.226.10">
    <property type="entry name" value="2-enoyl-CoA Hydratase, Chain A, domain 1"/>
    <property type="match status" value="1"/>
</dbReference>
<dbReference type="CDD" id="cd06558">
    <property type="entry name" value="crotonase-like"/>
    <property type="match status" value="1"/>
</dbReference>
<gene>
    <name evidence="1" type="ORF">MNBD_GAMMA23-2258</name>
</gene>
<accession>A0A3B0ZWY7</accession>